<accession>A0A4Q7IHP9</accession>
<evidence type="ECO:0000313" key="2">
    <source>
        <dbReference type="EMBL" id="RZQ51584.1"/>
    </source>
</evidence>
<organism evidence="2 3">
    <name type="scientific">Pseudoalteromonas phenolica</name>
    <dbReference type="NCBI Taxonomy" id="161398"/>
    <lineage>
        <taxon>Bacteria</taxon>
        <taxon>Pseudomonadati</taxon>
        <taxon>Pseudomonadota</taxon>
        <taxon>Gammaproteobacteria</taxon>
        <taxon>Alteromonadales</taxon>
        <taxon>Pseudoalteromonadaceae</taxon>
        <taxon>Pseudoalteromonas</taxon>
    </lineage>
</organism>
<dbReference type="InterPro" id="IPR012337">
    <property type="entry name" value="RNaseH-like_sf"/>
</dbReference>
<dbReference type="InterPro" id="IPR050900">
    <property type="entry name" value="Transposase_IS3/IS150/IS904"/>
</dbReference>
<dbReference type="NCBIfam" id="NF033516">
    <property type="entry name" value="transpos_IS3"/>
    <property type="match status" value="1"/>
</dbReference>
<dbReference type="Pfam" id="PF00665">
    <property type="entry name" value="rve"/>
    <property type="match status" value="1"/>
</dbReference>
<protein>
    <recommendedName>
        <fullName evidence="1">Integrase catalytic domain-containing protein</fullName>
    </recommendedName>
</protein>
<dbReference type="EMBL" id="PPSX01000093">
    <property type="protein sequence ID" value="RZQ51584.1"/>
    <property type="molecule type" value="Genomic_DNA"/>
</dbReference>
<dbReference type="Pfam" id="PF13276">
    <property type="entry name" value="HTH_21"/>
    <property type="match status" value="1"/>
</dbReference>
<dbReference type="Pfam" id="PF13333">
    <property type="entry name" value="rve_2"/>
    <property type="match status" value="1"/>
</dbReference>
<dbReference type="Gene3D" id="3.30.420.10">
    <property type="entry name" value="Ribonuclease H-like superfamily/Ribonuclease H"/>
    <property type="match status" value="1"/>
</dbReference>
<dbReference type="GO" id="GO:0015074">
    <property type="term" value="P:DNA integration"/>
    <property type="evidence" value="ECO:0007669"/>
    <property type="project" value="InterPro"/>
</dbReference>
<dbReference type="InterPro" id="IPR048020">
    <property type="entry name" value="Transpos_IS3"/>
</dbReference>
<dbReference type="PANTHER" id="PTHR46889:SF4">
    <property type="entry name" value="TRANSPOSASE INSO FOR INSERTION SEQUENCE ELEMENT IS911B-RELATED"/>
    <property type="match status" value="1"/>
</dbReference>
<dbReference type="InterPro" id="IPR025948">
    <property type="entry name" value="HTH-like_dom"/>
</dbReference>
<dbReference type="SUPFAM" id="SSF53098">
    <property type="entry name" value="Ribonuclease H-like"/>
    <property type="match status" value="1"/>
</dbReference>
<name>A0A4Q7IHP9_9GAMM</name>
<feature type="domain" description="Integrase catalytic" evidence="1">
    <location>
        <begin position="105"/>
        <end position="268"/>
    </location>
</feature>
<dbReference type="PANTHER" id="PTHR46889">
    <property type="entry name" value="TRANSPOSASE INSF FOR INSERTION SEQUENCE IS3B-RELATED"/>
    <property type="match status" value="1"/>
</dbReference>
<dbReference type="Proteomes" id="UP000291338">
    <property type="component" value="Unassembled WGS sequence"/>
</dbReference>
<proteinExistence type="predicted"/>
<dbReference type="InterPro" id="IPR036397">
    <property type="entry name" value="RNaseH_sf"/>
</dbReference>
<comment type="caution">
    <text evidence="2">The sequence shown here is derived from an EMBL/GenBank/DDBJ whole genome shotgun (WGS) entry which is preliminary data.</text>
</comment>
<evidence type="ECO:0000313" key="3">
    <source>
        <dbReference type="Proteomes" id="UP000291338"/>
    </source>
</evidence>
<dbReference type="InterPro" id="IPR001584">
    <property type="entry name" value="Integrase_cat-core"/>
</dbReference>
<dbReference type="GO" id="GO:0003676">
    <property type="term" value="F:nucleic acid binding"/>
    <property type="evidence" value="ECO:0007669"/>
    <property type="project" value="InterPro"/>
</dbReference>
<sequence>MCMALCVSRSGYYRFLNRAPSSKEERKRYLESHIVEYFERFKARYGAPRLTVALKQSAIKCSLNTVAKVLRERGLRAKNGRNFRYSRFSYATLNVAENVLNRQFSAASPNEKWVTDITYIRCKGQWLYLATVMDLFSRAIVGWSLDTQMTESLIMNALKMAIKRREVSAGLIIHSDRGVQYRALKYQGLISKIGAKVSMSRRSNCWDNAVMESFYSRLKVELVFYEKYQSLDEVKASIFEYIEVFYNRVRLHSALGYLSPMEYESRYA</sequence>
<dbReference type="AlphaFoldDB" id="A0A4Q7IHP9"/>
<gene>
    <name evidence="2" type="ORF">C1E23_18685</name>
</gene>
<reference evidence="2 3" key="1">
    <citation type="submission" date="2018-01" db="EMBL/GenBank/DDBJ databases">
        <title>Co-occurrence of chitin degradation, pigmentation and bioactivity in marine Pseudoalteromonas.</title>
        <authorList>
            <person name="Paulsen S."/>
            <person name="Gram L."/>
            <person name="Machado H."/>
        </authorList>
    </citation>
    <scope>NUCLEOTIDE SEQUENCE [LARGE SCALE GENOMIC DNA]</scope>
    <source>
        <strain evidence="2 3">S3898</strain>
    </source>
</reference>
<dbReference type="PROSITE" id="PS50994">
    <property type="entry name" value="INTEGRASE"/>
    <property type="match status" value="1"/>
</dbReference>
<evidence type="ECO:0000259" key="1">
    <source>
        <dbReference type="PROSITE" id="PS50994"/>
    </source>
</evidence>